<accession>G0WA77</accession>
<name>G0WA77_NAUDC</name>
<reference evidence="2 3" key="1">
    <citation type="journal article" date="2011" name="Proc. Natl. Acad. Sci. U.S.A.">
        <title>Evolutionary erosion of yeast sex chromosomes by mating-type switching accidents.</title>
        <authorList>
            <person name="Gordon J.L."/>
            <person name="Armisen D."/>
            <person name="Proux-Wera E."/>
            <person name="Oheigeartaigh S.S."/>
            <person name="Byrne K.P."/>
            <person name="Wolfe K.H."/>
        </authorList>
    </citation>
    <scope>NUCLEOTIDE SEQUENCE [LARGE SCALE GENOMIC DNA]</scope>
    <source>
        <strain evidence="3">ATCC 10597 / BCRC 20456 / CBS 421 / NBRC 0211 / NRRL Y-12639</strain>
    </source>
</reference>
<gene>
    <name evidence="2" type="primary">NDAI0D03740</name>
    <name evidence="2" type="ordered locus">NDAI_0D03740</name>
</gene>
<evidence type="ECO:0000313" key="2">
    <source>
        <dbReference type="EMBL" id="CCD24688.1"/>
    </source>
</evidence>
<dbReference type="AlphaFoldDB" id="G0WA77"/>
<proteinExistence type="predicted"/>
<dbReference type="OrthoDB" id="272266at2759"/>
<dbReference type="HOGENOM" id="CLU_1768587_0_0_1"/>
<dbReference type="OMA" id="CNENTFN"/>
<dbReference type="STRING" id="1071378.G0WA77"/>
<feature type="coiled-coil region" evidence="1">
    <location>
        <begin position="17"/>
        <end position="74"/>
    </location>
</feature>
<organism evidence="2 3">
    <name type="scientific">Naumovozyma dairenensis (strain ATCC 10597 / BCRC 20456 / CBS 421 / NBRC 0211 / NRRL Y-12639)</name>
    <name type="common">Saccharomyces dairenensis</name>
    <dbReference type="NCBI Taxonomy" id="1071378"/>
    <lineage>
        <taxon>Eukaryota</taxon>
        <taxon>Fungi</taxon>
        <taxon>Dikarya</taxon>
        <taxon>Ascomycota</taxon>
        <taxon>Saccharomycotina</taxon>
        <taxon>Saccharomycetes</taxon>
        <taxon>Saccharomycetales</taxon>
        <taxon>Saccharomycetaceae</taxon>
        <taxon>Naumovozyma</taxon>
    </lineage>
</organism>
<dbReference type="GeneID" id="11495142"/>
<dbReference type="RefSeq" id="XP_003669931.1">
    <property type="nucleotide sequence ID" value="XM_003669883.1"/>
</dbReference>
<keyword evidence="1" id="KW-0175">Coiled coil</keyword>
<evidence type="ECO:0000256" key="1">
    <source>
        <dbReference type="SAM" id="Coils"/>
    </source>
</evidence>
<protein>
    <submittedName>
        <fullName evidence="2">Uncharacterized protein</fullName>
    </submittedName>
</protein>
<keyword evidence="3" id="KW-1185">Reference proteome</keyword>
<evidence type="ECO:0000313" key="3">
    <source>
        <dbReference type="Proteomes" id="UP000000689"/>
    </source>
</evidence>
<dbReference type="Proteomes" id="UP000000689">
    <property type="component" value="Chromosome 4"/>
</dbReference>
<dbReference type="EMBL" id="HE580270">
    <property type="protein sequence ID" value="CCD24688.1"/>
    <property type="molecule type" value="Genomic_DNA"/>
</dbReference>
<dbReference type="KEGG" id="ndi:NDAI_0D03740"/>
<sequence length="147" mass="17544">MPIEDNIDPSKYSFEIISDLRSQLMELERKRNLLQDNLNNIHKYPSNARLLDIIQERKEEMKTLTKRLHHLEEEENPENEKIIEELIESRRLAEKELAIRTRMSLALLGVIKESVNPKSLHEFLVCFFDKFIFKKTCASLKYTNIHY</sequence>